<feature type="compositionally biased region" description="Basic and acidic residues" evidence="6">
    <location>
        <begin position="208"/>
        <end position="217"/>
    </location>
</feature>
<feature type="region of interest" description="Disordered" evidence="6">
    <location>
        <begin position="201"/>
        <end position="227"/>
    </location>
</feature>
<dbReference type="Pfam" id="PF00400">
    <property type="entry name" value="WD40"/>
    <property type="match status" value="2"/>
</dbReference>
<evidence type="ECO:0000313" key="8">
    <source>
        <dbReference type="Proteomes" id="UP000749646"/>
    </source>
</evidence>
<reference evidence="7" key="1">
    <citation type="journal article" date="2020" name="Fungal Divers.">
        <title>Resolving the Mortierellaceae phylogeny through synthesis of multi-gene phylogenetics and phylogenomics.</title>
        <authorList>
            <person name="Vandepol N."/>
            <person name="Liber J."/>
            <person name="Desiro A."/>
            <person name="Na H."/>
            <person name="Kennedy M."/>
            <person name="Barry K."/>
            <person name="Grigoriev I.V."/>
            <person name="Miller A.N."/>
            <person name="O'Donnell K."/>
            <person name="Stajich J.E."/>
            <person name="Bonito G."/>
        </authorList>
    </citation>
    <scope>NUCLEOTIDE SEQUENCE</scope>
    <source>
        <strain evidence="7">MES-2147</strain>
    </source>
</reference>
<dbReference type="PANTHER" id="PTHR19854">
    <property type="entry name" value="TRANSDUCIN BETA-LIKE 3"/>
    <property type="match status" value="1"/>
</dbReference>
<dbReference type="InterPro" id="IPR001680">
    <property type="entry name" value="WD40_rpt"/>
</dbReference>
<dbReference type="InterPro" id="IPR036322">
    <property type="entry name" value="WD40_repeat_dom_sf"/>
</dbReference>
<gene>
    <name evidence="7" type="primary">ASA1</name>
    <name evidence="7" type="ORF">BGZ65_002207</name>
</gene>
<evidence type="ECO:0000256" key="6">
    <source>
        <dbReference type="SAM" id="MobiDB-lite"/>
    </source>
</evidence>
<comment type="caution">
    <text evidence="7">The sequence shown here is derived from an EMBL/GenBank/DDBJ whole genome shotgun (WGS) entry which is preliminary data.</text>
</comment>
<evidence type="ECO:0000256" key="2">
    <source>
        <dbReference type="ARBA" id="ARBA00022737"/>
    </source>
</evidence>
<evidence type="ECO:0000256" key="5">
    <source>
        <dbReference type="PROSITE-ProRule" id="PRU00221"/>
    </source>
</evidence>
<dbReference type="OrthoDB" id="7668193at2759"/>
<evidence type="ECO:0000256" key="4">
    <source>
        <dbReference type="ARBA" id="ARBA00040563"/>
    </source>
</evidence>
<accession>A0A9P6J100</accession>
<feature type="compositionally biased region" description="Pro residues" evidence="6">
    <location>
        <begin position="29"/>
        <end position="39"/>
    </location>
</feature>
<evidence type="ECO:0000256" key="1">
    <source>
        <dbReference type="ARBA" id="ARBA00022574"/>
    </source>
</evidence>
<dbReference type="PROSITE" id="PS50294">
    <property type="entry name" value="WD_REPEATS_REGION"/>
    <property type="match status" value="1"/>
</dbReference>
<organism evidence="7 8">
    <name type="scientific">Modicella reniformis</name>
    <dbReference type="NCBI Taxonomy" id="1440133"/>
    <lineage>
        <taxon>Eukaryota</taxon>
        <taxon>Fungi</taxon>
        <taxon>Fungi incertae sedis</taxon>
        <taxon>Mucoromycota</taxon>
        <taxon>Mortierellomycotina</taxon>
        <taxon>Mortierellomycetes</taxon>
        <taxon>Mortierellales</taxon>
        <taxon>Mortierellaceae</taxon>
        <taxon>Modicella</taxon>
    </lineage>
</organism>
<dbReference type="SMART" id="SM00320">
    <property type="entry name" value="WD40"/>
    <property type="match status" value="3"/>
</dbReference>
<dbReference type="PROSITE" id="PS50082">
    <property type="entry name" value="WD_REPEATS_2"/>
    <property type="match status" value="1"/>
</dbReference>
<evidence type="ECO:0000256" key="3">
    <source>
        <dbReference type="ARBA" id="ARBA00037931"/>
    </source>
</evidence>
<keyword evidence="1 5" id="KW-0853">WD repeat</keyword>
<feature type="region of interest" description="Disordered" evidence="6">
    <location>
        <begin position="13"/>
        <end position="40"/>
    </location>
</feature>
<feature type="repeat" description="WD" evidence="5">
    <location>
        <begin position="43"/>
        <end position="84"/>
    </location>
</feature>
<keyword evidence="2" id="KW-0677">Repeat</keyword>
<proteinExistence type="inferred from homology"/>
<dbReference type="InterPro" id="IPR015943">
    <property type="entry name" value="WD40/YVTN_repeat-like_dom_sf"/>
</dbReference>
<dbReference type="Gene3D" id="2.130.10.10">
    <property type="entry name" value="YVTN repeat-like/Quinoprotein amine dehydrogenase"/>
    <property type="match status" value="2"/>
</dbReference>
<dbReference type="AlphaFoldDB" id="A0A9P6J100"/>
<keyword evidence="8" id="KW-1185">Reference proteome</keyword>
<name>A0A9P6J100_9FUNG</name>
<dbReference type="SUPFAM" id="SSF50978">
    <property type="entry name" value="WD40 repeat-like"/>
    <property type="match status" value="1"/>
</dbReference>
<sequence>MVPVFMVKAMSTDSRAIEQRAHSSGKSSLPPPGPPPPTPSFIFRGHDASIQALEFFASNTFLVSGDQEGWICVWDIWKRRQVYKWQGHPSSSILAFKVIPFYKALSSSGDLGVSHRKLGALEKQVYIVSHGRDNEIHVWDINTILQKSLRLVDSTAIGGMTVGKDDLTLVYSLPVNALNFCKMSILAIEISAPQLQQQQQQQQQKQKVGQDQERSQENESSSSTLSRTHHHIYIAVPSPMTPSLIDVYDIVRPERAFVSIGSDSGNPGSGHDMFGKKWGSAMAIQLIQKRTESLDLSSLDLNDHSSARMNAMDSESRHESGTLCMLVGYEDGLVILFQEQAPMSSTSGQKISGQASKQNRKMNVLWSIKCHREPVLALDISSDLRFAVSSGADNMLVKYELFTRLQGIPEVTKVALKANGIADIKIRNDNKILGLAGWDGR</sequence>
<dbReference type="Proteomes" id="UP000749646">
    <property type="component" value="Unassembled WGS sequence"/>
</dbReference>
<dbReference type="PANTHER" id="PTHR19854:SF1">
    <property type="entry name" value="GUANINE NUCLEOTIDE-BINDING PROTEIN SUBUNIT BETA-LIKE PROTEIN 1"/>
    <property type="match status" value="1"/>
</dbReference>
<dbReference type="EMBL" id="JAAAHW010006634">
    <property type="protein sequence ID" value="KAF9957209.1"/>
    <property type="molecule type" value="Genomic_DNA"/>
</dbReference>
<evidence type="ECO:0000313" key="7">
    <source>
        <dbReference type="EMBL" id="KAF9957209.1"/>
    </source>
</evidence>
<protein>
    <recommendedName>
        <fullName evidence="4">ASTRA-associated protein 1</fullName>
    </recommendedName>
</protein>
<comment type="similarity">
    <text evidence="3">Belongs to the WD repeat ASA1 family.</text>
</comment>